<dbReference type="Pfam" id="PF23419">
    <property type="entry name" value="WD40_RFWD3"/>
    <property type="match status" value="1"/>
</dbReference>
<keyword evidence="16" id="KW-0539">Nucleus</keyword>
<evidence type="ECO:0000256" key="4">
    <source>
        <dbReference type="ARBA" id="ARBA00004906"/>
    </source>
</evidence>
<dbReference type="SMART" id="SM00184">
    <property type="entry name" value="RING"/>
    <property type="match status" value="1"/>
</dbReference>
<feature type="coiled-coil region" evidence="19">
    <location>
        <begin position="463"/>
        <end position="511"/>
    </location>
</feature>
<feature type="compositionally biased region" description="Low complexity" evidence="20">
    <location>
        <begin position="169"/>
        <end position="180"/>
    </location>
</feature>
<dbReference type="Gene3D" id="3.30.40.10">
    <property type="entry name" value="Zinc/RING finger domain, C3HC4 (zinc finger)"/>
    <property type="match status" value="1"/>
</dbReference>
<keyword evidence="13" id="KW-0833">Ubl conjugation pathway</keyword>
<evidence type="ECO:0000256" key="8">
    <source>
        <dbReference type="ARBA" id="ARBA00022679"/>
    </source>
</evidence>
<dbReference type="InterPro" id="IPR013083">
    <property type="entry name" value="Znf_RING/FYVE/PHD"/>
</dbReference>
<keyword evidence="7 18" id="KW-0853">WD repeat</keyword>
<evidence type="ECO:0000256" key="14">
    <source>
        <dbReference type="ARBA" id="ARBA00022833"/>
    </source>
</evidence>
<evidence type="ECO:0000313" key="23">
    <source>
        <dbReference type="RefSeq" id="XP_032830411.1"/>
    </source>
</evidence>
<feature type="compositionally biased region" description="Polar residues" evidence="20">
    <location>
        <begin position="59"/>
        <end position="76"/>
    </location>
</feature>
<feature type="region of interest" description="Disordered" evidence="20">
    <location>
        <begin position="228"/>
        <end position="367"/>
    </location>
</feature>
<proteinExistence type="predicted"/>
<evidence type="ECO:0000256" key="15">
    <source>
        <dbReference type="ARBA" id="ARBA00023204"/>
    </source>
</evidence>
<dbReference type="GO" id="GO:0061630">
    <property type="term" value="F:ubiquitin protein ligase activity"/>
    <property type="evidence" value="ECO:0007669"/>
    <property type="project" value="UniProtKB-EC"/>
</dbReference>
<name>A0AAJ7U667_PETMA</name>
<dbReference type="RefSeq" id="XP_032830412.1">
    <property type="nucleotide sequence ID" value="XM_032974521.1"/>
</dbReference>
<comment type="subcellular location">
    <subcellularLocation>
        <location evidence="3">Cytoplasm</location>
    </subcellularLocation>
    <subcellularLocation>
        <location evidence="2">Nucleus</location>
        <location evidence="2">PML body</location>
    </subcellularLocation>
</comment>
<evidence type="ECO:0000256" key="16">
    <source>
        <dbReference type="ARBA" id="ARBA00023242"/>
    </source>
</evidence>
<dbReference type="PANTHER" id="PTHR16047:SF7">
    <property type="entry name" value="E3 UBIQUITIN-PROTEIN LIGASE RFWD3"/>
    <property type="match status" value="1"/>
</dbReference>
<sequence length="885" mass="93082">MRNHVDLTKHLITRFVFSNMEHGGDTHMEVEHAVDPFALDPEPNRRIMDMNLQLEDSVPPTTNDNQEPTSSTNQHRTAFPYGADRDPGAVANLLMYEDVETLEANTAATQAAMQQRHVSGVEGTAGLSRRRPWRFRTYAALGEASGQSRSRPHDTRSARSTRTGGLMETAPATTAAAATRRSTRTGGGVGSGAARTHHEVSSNLLASFFRAQGATLMQRDVQIVLGSARANGGDGDSSDSASDPGNQEPIELSGSDVDPYDESTEEAETASIVDSGDLDALSEDGHENEEQLPSANNEPTAAPPSDLQAGGPVAGSAGLGAGASAGEGAGAGAAAGEGAGAGAAAGEGAGAGAAAGEGAGAGAAAGEGAGAGAVLPRPCKLPTAASPGEEEQDLCPVCFEAWTNAGSHRLCTLRCGHLFGYSCIDKWLRGQGGRCPQCNKKAKRSEVVVLYAKSIKSVDTSEEERLKSELAAQQVQRRKAELESAQCRLQMQVVSEEYRKLKHQLQELRSTLSQYGAGSSCTPSSQGEGSGAVGTSQIYNFTKGLTVSAGGGCRVMAFSSAQGCLVASQPSPHASFMPGFGVKKISGGDLKSTQYVPIHSNQIRGLSFSSHGDSLLLSASLDNTVRITSLTSNTVVQTYQAGKPVWSCCWCGDEQMYLFAGLLNGTILVYDMRDTRTHVQELPPHGVRCPVASLSYIPHGGTSPLVALPMGGILAGTLEGSCFWERRPGGSFVPHALSAEPGGGCIDVQCEPHSRHCLVTYRPGRTQTSVRCVMLELDSVPEPEPGDPARVRVACNPVQTFHTGSTCKLLNKNAIFPSPAHDGSLLVCTGDEASNCAMVWKSTTGSLLQKLPAQQPVLDICPFQMNQHNYLATLTEKMVKLYQWG</sequence>
<dbReference type="SMART" id="SM00320">
    <property type="entry name" value="WD40"/>
    <property type="match status" value="3"/>
</dbReference>
<keyword evidence="9" id="KW-0479">Metal-binding</keyword>
<keyword evidence="10" id="KW-0677">Repeat</keyword>
<evidence type="ECO:0000256" key="7">
    <source>
        <dbReference type="ARBA" id="ARBA00022574"/>
    </source>
</evidence>
<evidence type="ECO:0000256" key="17">
    <source>
        <dbReference type="PROSITE-ProRule" id="PRU00175"/>
    </source>
</evidence>
<keyword evidence="14" id="KW-0862">Zinc</keyword>
<evidence type="ECO:0000256" key="19">
    <source>
        <dbReference type="SAM" id="Coils"/>
    </source>
</evidence>
<dbReference type="GO" id="GO:0016567">
    <property type="term" value="P:protein ubiquitination"/>
    <property type="evidence" value="ECO:0007669"/>
    <property type="project" value="InterPro"/>
</dbReference>
<evidence type="ECO:0000313" key="22">
    <source>
        <dbReference type="Proteomes" id="UP001318040"/>
    </source>
</evidence>
<keyword evidence="6" id="KW-0963">Cytoplasm</keyword>
<dbReference type="InterPro" id="IPR001841">
    <property type="entry name" value="Znf_RING"/>
</dbReference>
<dbReference type="Pfam" id="PF13639">
    <property type="entry name" value="zf-RING_2"/>
    <property type="match status" value="1"/>
</dbReference>
<dbReference type="GO" id="GO:0016605">
    <property type="term" value="C:PML body"/>
    <property type="evidence" value="ECO:0007669"/>
    <property type="project" value="UniProtKB-SubCell"/>
</dbReference>
<dbReference type="PROSITE" id="PS50082">
    <property type="entry name" value="WD_REPEATS_2"/>
    <property type="match status" value="1"/>
</dbReference>
<evidence type="ECO:0000256" key="5">
    <source>
        <dbReference type="ARBA" id="ARBA00012483"/>
    </source>
</evidence>
<dbReference type="InterPro" id="IPR036322">
    <property type="entry name" value="WD40_repeat_dom_sf"/>
</dbReference>
<evidence type="ECO:0000256" key="20">
    <source>
        <dbReference type="SAM" id="MobiDB-lite"/>
    </source>
</evidence>
<evidence type="ECO:0000256" key="6">
    <source>
        <dbReference type="ARBA" id="ARBA00022490"/>
    </source>
</evidence>
<dbReference type="InterPro" id="IPR001680">
    <property type="entry name" value="WD40_rpt"/>
</dbReference>
<dbReference type="EC" id="2.3.2.27" evidence="5"/>
<dbReference type="GO" id="GO:0036297">
    <property type="term" value="P:interstrand cross-link repair"/>
    <property type="evidence" value="ECO:0007669"/>
    <property type="project" value="InterPro"/>
</dbReference>
<evidence type="ECO:0000313" key="24">
    <source>
        <dbReference type="RefSeq" id="XP_032830412.1"/>
    </source>
</evidence>
<accession>A0AAJ7U667</accession>
<keyword evidence="12 17" id="KW-0863">Zinc-finger</keyword>
<evidence type="ECO:0000256" key="10">
    <source>
        <dbReference type="ARBA" id="ARBA00022737"/>
    </source>
</evidence>
<feature type="compositionally biased region" description="Acidic residues" evidence="20">
    <location>
        <begin position="258"/>
        <end position="268"/>
    </location>
</feature>
<evidence type="ECO:0000256" key="11">
    <source>
        <dbReference type="ARBA" id="ARBA00022763"/>
    </source>
</evidence>
<dbReference type="CDD" id="cd16450">
    <property type="entry name" value="mRING-C3HGC3_RFWD3"/>
    <property type="match status" value="1"/>
</dbReference>
<keyword evidence="8" id="KW-0808">Transferase</keyword>
<dbReference type="InterPro" id="IPR056527">
    <property type="entry name" value="WD40_RFWD3"/>
</dbReference>
<feature type="domain" description="RING-type" evidence="21">
    <location>
        <begin position="395"/>
        <end position="439"/>
    </location>
</feature>
<evidence type="ECO:0000256" key="9">
    <source>
        <dbReference type="ARBA" id="ARBA00022723"/>
    </source>
</evidence>
<feature type="region of interest" description="Disordered" evidence="20">
    <location>
        <begin position="142"/>
        <end position="195"/>
    </location>
</feature>
<dbReference type="GeneID" id="116954092"/>
<dbReference type="SUPFAM" id="SSF50978">
    <property type="entry name" value="WD40 repeat-like"/>
    <property type="match status" value="1"/>
</dbReference>
<evidence type="ECO:0000256" key="13">
    <source>
        <dbReference type="ARBA" id="ARBA00022786"/>
    </source>
</evidence>
<dbReference type="PANTHER" id="PTHR16047">
    <property type="entry name" value="RFWD3 PROTEIN"/>
    <property type="match status" value="1"/>
</dbReference>
<evidence type="ECO:0000259" key="21">
    <source>
        <dbReference type="PROSITE" id="PS50089"/>
    </source>
</evidence>
<dbReference type="SUPFAM" id="SSF57850">
    <property type="entry name" value="RING/U-box"/>
    <property type="match status" value="1"/>
</dbReference>
<keyword evidence="22" id="KW-1185">Reference proteome</keyword>
<dbReference type="Proteomes" id="UP001318040">
    <property type="component" value="Chromosome 54"/>
</dbReference>
<dbReference type="PROSITE" id="PS50089">
    <property type="entry name" value="ZF_RING_2"/>
    <property type="match status" value="1"/>
</dbReference>
<comment type="catalytic activity">
    <reaction evidence="1">
        <text>S-ubiquitinyl-[E2 ubiquitin-conjugating enzyme]-L-cysteine + [acceptor protein]-L-lysine = [E2 ubiquitin-conjugating enzyme]-L-cysteine + N(6)-ubiquitinyl-[acceptor protein]-L-lysine.</text>
        <dbReference type="EC" id="2.3.2.27"/>
    </reaction>
</comment>
<feature type="compositionally biased region" description="Gly residues" evidence="20">
    <location>
        <begin position="317"/>
        <end position="367"/>
    </location>
</feature>
<dbReference type="RefSeq" id="XP_032830411.1">
    <property type="nucleotide sequence ID" value="XM_032974520.1"/>
</dbReference>
<keyword evidence="15" id="KW-0234">DNA repair</keyword>
<evidence type="ECO:0000256" key="1">
    <source>
        <dbReference type="ARBA" id="ARBA00000900"/>
    </source>
</evidence>
<dbReference type="KEGG" id="pmrn:116954092"/>
<protein>
    <recommendedName>
        <fullName evidence="5">RING-type E3 ubiquitin transferase</fullName>
        <ecNumber evidence="5">2.3.2.27</ecNumber>
    </recommendedName>
</protein>
<reference evidence="23 24" key="1">
    <citation type="submission" date="2025-04" db="UniProtKB">
        <authorList>
            <consortium name="RefSeq"/>
        </authorList>
    </citation>
    <scope>IDENTIFICATION</scope>
    <source>
        <tissue evidence="23 24">Sperm</tissue>
    </source>
</reference>
<organism evidence="22 24">
    <name type="scientific">Petromyzon marinus</name>
    <name type="common">Sea lamprey</name>
    <dbReference type="NCBI Taxonomy" id="7757"/>
    <lineage>
        <taxon>Eukaryota</taxon>
        <taxon>Metazoa</taxon>
        <taxon>Chordata</taxon>
        <taxon>Craniata</taxon>
        <taxon>Vertebrata</taxon>
        <taxon>Cyclostomata</taxon>
        <taxon>Hyperoartia</taxon>
        <taxon>Petromyzontiformes</taxon>
        <taxon>Petromyzontidae</taxon>
        <taxon>Petromyzon</taxon>
    </lineage>
</organism>
<dbReference type="GO" id="GO:0005737">
    <property type="term" value="C:cytoplasm"/>
    <property type="evidence" value="ECO:0007669"/>
    <property type="project" value="UniProtKB-SubCell"/>
</dbReference>
<feature type="region of interest" description="Disordered" evidence="20">
    <location>
        <begin position="55"/>
        <end position="82"/>
    </location>
</feature>
<evidence type="ECO:0000256" key="3">
    <source>
        <dbReference type="ARBA" id="ARBA00004496"/>
    </source>
</evidence>
<comment type="pathway">
    <text evidence="4">Protein modification; protein ubiquitination.</text>
</comment>
<dbReference type="GO" id="GO:0008270">
    <property type="term" value="F:zinc ion binding"/>
    <property type="evidence" value="ECO:0007669"/>
    <property type="project" value="UniProtKB-KW"/>
</dbReference>
<evidence type="ECO:0000256" key="12">
    <source>
        <dbReference type="ARBA" id="ARBA00022771"/>
    </source>
</evidence>
<dbReference type="InterPro" id="IPR015943">
    <property type="entry name" value="WD40/YVTN_repeat-like_dom_sf"/>
</dbReference>
<evidence type="ECO:0000256" key="2">
    <source>
        <dbReference type="ARBA" id="ARBA00004322"/>
    </source>
</evidence>
<keyword evidence="11" id="KW-0227">DNA damage</keyword>
<dbReference type="Gene3D" id="2.130.10.10">
    <property type="entry name" value="YVTN repeat-like/Quinoprotein amine dehydrogenase"/>
    <property type="match status" value="1"/>
</dbReference>
<evidence type="ECO:0000256" key="18">
    <source>
        <dbReference type="PROSITE-ProRule" id="PRU00221"/>
    </source>
</evidence>
<dbReference type="CTD" id="55159"/>
<feature type="repeat" description="WD" evidence="18">
    <location>
        <begin position="596"/>
        <end position="638"/>
    </location>
</feature>
<gene>
    <name evidence="23 24" type="primary">RFWD3</name>
</gene>
<dbReference type="AlphaFoldDB" id="A0AAJ7U667"/>
<dbReference type="InterPro" id="IPR037381">
    <property type="entry name" value="RFWD3"/>
</dbReference>
<keyword evidence="19" id="KW-0175">Coiled coil</keyword>